<dbReference type="PANTHER" id="PTHR46910">
    <property type="entry name" value="TRANSCRIPTION FACTOR PDR1"/>
    <property type="match status" value="1"/>
</dbReference>
<dbReference type="InterPro" id="IPR001138">
    <property type="entry name" value="Zn2Cys6_DnaBD"/>
</dbReference>
<feature type="compositionally biased region" description="Basic and acidic residues" evidence="3">
    <location>
        <begin position="17"/>
        <end position="30"/>
    </location>
</feature>
<dbReference type="Pfam" id="PF04082">
    <property type="entry name" value="Fungal_trans"/>
    <property type="match status" value="1"/>
</dbReference>
<feature type="region of interest" description="Disordered" evidence="3">
    <location>
        <begin position="201"/>
        <end position="245"/>
    </location>
</feature>
<evidence type="ECO:0000259" key="4">
    <source>
        <dbReference type="PROSITE" id="PS50048"/>
    </source>
</evidence>
<dbReference type="Proteomes" id="UP000813385">
    <property type="component" value="Unassembled WGS sequence"/>
</dbReference>
<dbReference type="SMART" id="SM00066">
    <property type="entry name" value="GAL4"/>
    <property type="match status" value="1"/>
</dbReference>
<dbReference type="InterPro" id="IPR007219">
    <property type="entry name" value="XnlR_reg_dom"/>
</dbReference>
<feature type="compositionally biased region" description="Polar residues" evidence="3">
    <location>
        <begin position="713"/>
        <end position="723"/>
    </location>
</feature>
<dbReference type="GO" id="GO:0006351">
    <property type="term" value="P:DNA-templated transcription"/>
    <property type="evidence" value="ECO:0007669"/>
    <property type="project" value="InterPro"/>
</dbReference>
<dbReference type="Pfam" id="PF00172">
    <property type="entry name" value="Zn_clus"/>
    <property type="match status" value="1"/>
</dbReference>
<feature type="compositionally biased region" description="Polar residues" evidence="3">
    <location>
        <begin position="733"/>
        <end position="760"/>
    </location>
</feature>
<evidence type="ECO:0000313" key="6">
    <source>
        <dbReference type="Proteomes" id="UP000813385"/>
    </source>
</evidence>
<dbReference type="SUPFAM" id="SSF57701">
    <property type="entry name" value="Zn2/Cys6 DNA-binding domain"/>
    <property type="match status" value="1"/>
</dbReference>
<evidence type="ECO:0000256" key="3">
    <source>
        <dbReference type="SAM" id="MobiDB-lite"/>
    </source>
</evidence>
<dbReference type="GO" id="GO:0000981">
    <property type="term" value="F:DNA-binding transcription factor activity, RNA polymerase II-specific"/>
    <property type="evidence" value="ECO:0007669"/>
    <property type="project" value="InterPro"/>
</dbReference>
<feature type="region of interest" description="Disordered" evidence="3">
    <location>
        <begin position="707"/>
        <end position="761"/>
    </location>
</feature>
<dbReference type="PROSITE" id="PS50048">
    <property type="entry name" value="ZN2_CY6_FUNGAL_2"/>
    <property type="match status" value="1"/>
</dbReference>
<feature type="compositionally biased region" description="Basic and acidic residues" evidence="3">
    <location>
        <begin position="39"/>
        <end position="49"/>
    </location>
</feature>
<dbReference type="InterPro" id="IPR050987">
    <property type="entry name" value="AtrR-like"/>
</dbReference>
<sequence>MDHDKDYIDSDCVEVATEGHNRSEKAERRPSHSISVDGSGRKKGDKRSNDGTSPEPSEAGAKKMKRGKYISRACTSCQQRKVKCDGGEPCTNCVARDQACMFAPRGRQATLEQRIRALSSGEDDLLLSLSNNIGGGVNTAELVARLMDVERRLSMISKPEGSLYKPRAHFPQTHPMPVEEQQPVAKTDLQAVMESDGQTFAGEISMSPGLEDGDEKLDGRSARRTNEYSSRSPLHNTDPSGDRSPRKIRAWLEPLLEQHGVVADETEWRRYMHIFFDEIHVLYPFLHPPSVWETFNELWEFSALWPMTSPAEREHKRMSVALVCFALALGRCTVSSRVTDANGVHSSGWTLYSVGMSLLQDAEEMSNTAAKSLLALQTLLVRVIYLFRLDATQRAARLLALAVCNAHIIGLNRQGTLDSMPVFSSQMFSRAWWCIYVLDRRLGLESGRPCIIQDGNVDTAPPLNLGDEWLTRFLSRPEKPAQVQREMALETAADRVTPMPYLQALVRYSKVVGKVWELLYGVKASRSNSSAMIEYADTVLCNLLDVLPESLSYDPNIPSNVQFATRLRWQVKQTMLLYTCTHFLRLLVRRPFSQDVPAHGNGEEDDDFESVTVCAGLADSILSAHDSIQDDELKYCFPFSHYLTSATMVMISLITREPKLKRRHRYIIMAATRSLNIYCHRIWVSGKMMRWVSKLTSLVHRTLGEAPGDVSRQHQASSQDNGLQQQQQQQQQLTPRSDQGVSGSGTAYTQQSMVTPNLQTDKVDLDGSAPWMMAADMQPVDMPEWVMSDFNFETIIAGEGANTNAKMGSSLRGQIPTAQEDGGSLLRASNLDVDELMFGALGPNGIFNLDMDLDQTGVNMF</sequence>
<dbReference type="GO" id="GO:0003677">
    <property type="term" value="F:DNA binding"/>
    <property type="evidence" value="ECO:0007669"/>
    <property type="project" value="InterPro"/>
</dbReference>
<dbReference type="CDD" id="cd12148">
    <property type="entry name" value="fungal_TF_MHR"/>
    <property type="match status" value="1"/>
</dbReference>
<proteinExistence type="predicted"/>
<dbReference type="PANTHER" id="PTHR46910:SF13">
    <property type="entry name" value="SPECIFIC TRANSCRIPTION FACTOR, PUTATIVE (AFU_ORTHOLOGUE AFUA_4G06190)-RELATED"/>
    <property type="match status" value="1"/>
</dbReference>
<name>A0A8K0TM82_9PEZI</name>
<organism evidence="5 6">
    <name type="scientific">Plectosphaerella cucumerina</name>
    <dbReference type="NCBI Taxonomy" id="40658"/>
    <lineage>
        <taxon>Eukaryota</taxon>
        <taxon>Fungi</taxon>
        <taxon>Dikarya</taxon>
        <taxon>Ascomycota</taxon>
        <taxon>Pezizomycotina</taxon>
        <taxon>Sordariomycetes</taxon>
        <taxon>Hypocreomycetidae</taxon>
        <taxon>Glomerellales</taxon>
        <taxon>Plectosphaerellaceae</taxon>
        <taxon>Plectosphaerella</taxon>
    </lineage>
</organism>
<keyword evidence="6" id="KW-1185">Reference proteome</keyword>
<dbReference type="Gene3D" id="4.10.240.10">
    <property type="entry name" value="Zn(2)-C6 fungal-type DNA-binding domain"/>
    <property type="match status" value="1"/>
</dbReference>
<keyword evidence="1" id="KW-0479">Metal-binding</keyword>
<accession>A0A8K0TM82</accession>
<dbReference type="CDD" id="cd00067">
    <property type="entry name" value="GAL4"/>
    <property type="match status" value="1"/>
</dbReference>
<dbReference type="OrthoDB" id="5296287at2759"/>
<evidence type="ECO:0000256" key="2">
    <source>
        <dbReference type="ARBA" id="ARBA00023242"/>
    </source>
</evidence>
<feature type="domain" description="Zn(2)-C6 fungal-type" evidence="4">
    <location>
        <begin position="73"/>
        <end position="102"/>
    </location>
</feature>
<feature type="compositionally biased region" description="Polar residues" evidence="3">
    <location>
        <begin position="227"/>
        <end position="239"/>
    </location>
</feature>
<reference evidence="5" key="1">
    <citation type="journal article" date="2021" name="Nat. Commun.">
        <title>Genetic determinants of endophytism in the Arabidopsis root mycobiome.</title>
        <authorList>
            <person name="Mesny F."/>
            <person name="Miyauchi S."/>
            <person name="Thiergart T."/>
            <person name="Pickel B."/>
            <person name="Atanasova L."/>
            <person name="Karlsson M."/>
            <person name="Huettel B."/>
            <person name="Barry K.W."/>
            <person name="Haridas S."/>
            <person name="Chen C."/>
            <person name="Bauer D."/>
            <person name="Andreopoulos W."/>
            <person name="Pangilinan J."/>
            <person name="LaButti K."/>
            <person name="Riley R."/>
            <person name="Lipzen A."/>
            <person name="Clum A."/>
            <person name="Drula E."/>
            <person name="Henrissat B."/>
            <person name="Kohler A."/>
            <person name="Grigoriev I.V."/>
            <person name="Martin F.M."/>
            <person name="Hacquard S."/>
        </authorList>
    </citation>
    <scope>NUCLEOTIDE SEQUENCE</scope>
    <source>
        <strain evidence="5">MPI-CAGE-AT-0016</strain>
    </source>
</reference>
<dbReference type="InterPro" id="IPR036864">
    <property type="entry name" value="Zn2-C6_fun-type_DNA-bd_sf"/>
</dbReference>
<evidence type="ECO:0000256" key="1">
    <source>
        <dbReference type="ARBA" id="ARBA00022723"/>
    </source>
</evidence>
<feature type="compositionally biased region" description="Basic and acidic residues" evidence="3">
    <location>
        <begin position="216"/>
        <end position="226"/>
    </location>
</feature>
<feature type="region of interest" description="Disordered" evidence="3">
    <location>
        <begin position="1"/>
        <end position="65"/>
    </location>
</feature>
<gene>
    <name evidence="5" type="ORF">B0T11DRAFT_315638</name>
</gene>
<keyword evidence="2" id="KW-0539">Nucleus</keyword>
<dbReference type="GO" id="GO:0008270">
    <property type="term" value="F:zinc ion binding"/>
    <property type="evidence" value="ECO:0007669"/>
    <property type="project" value="InterPro"/>
</dbReference>
<evidence type="ECO:0000313" key="5">
    <source>
        <dbReference type="EMBL" id="KAH7367112.1"/>
    </source>
</evidence>
<dbReference type="SMART" id="SM00906">
    <property type="entry name" value="Fungal_trans"/>
    <property type="match status" value="1"/>
</dbReference>
<protein>
    <submittedName>
        <fullName evidence="5">Fungal-specific transcription factor domain-containing protein</fullName>
    </submittedName>
</protein>
<dbReference type="EMBL" id="JAGPXD010000002">
    <property type="protein sequence ID" value="KAH7367112.1"/>
    <property type="molecule type" value="Genomic_DNA"/>
</dbReference>
<comment type="caution">
    <text evidence="5">The sequence shown here is derived from an EMBL/GenBank/DDBJ whole genome shotgun (WGS) entry which is preliminary data.</text>
</comment>
<dbReference type="AlphaFoldDB" id="A0A8K0TM82"/>